<dbReference type="Gene3D" id="1.20.120.530">
    <property type="entry name" value="GntR ligand-binding domain-like"/>
    <property type="match status" value="1"/>
</dbReference>
<dbReference type="InterPro" id="IPR011711">
    <property type="entry name" value="GntR_C"/>
</dbReference>
<keyword evidence="1" id="KW-0805">Transcription regulation</keyword>
<dbReference type="InterPro" id="IPR000524">
    <property type="entry name" value="Tscrpt_reg_HTH_GntR"/>
</dbReference>
<accession>A0ABS5F5J6</accession>
<dbReference type="Pfam" id="PF00392">
    <property type="entry name" value="GntR"/>
    <property type="match status" value="1"/>
</dbReference>
<dbReference type="InterPro" id="IPR036390">
    <property type="entry name" value="WH_DNA-bd_sf"/>
</dbReference>
<keyword evidence="6" id="KW-1185">Reference proteome</keyword>
<dbReference type="EMBL" id="JAAGBB010000041">
    <property type="protein sequence ID" value="MBR0667816.1"/>
    <property type="molecule type" value="Genomic_DNA"/>
</dbReference>
<evidence type="ECO:0000256" key="1">
    <source>
        <dbReference type="ARBA" id="ARBA00023015"/>
    </source>
</evidence>
<organism evidence="5 6">
    <name type="scientific">Plastoroseomonas hellenica</name>
    <dbReference type="NCBI Taxonomy" id="2687306"/>
    <lineage>
        <taxon>Bacteria</taxon>
        <taxon>Pseudomonadati</taxon>
        <taxon>Pseudomonadota</taxon>
        <taxon>Alphaproteobacteria</taxon>
        <taxon>Acetobacterales</taxon>
        <taxon>Acetobacteraceae</taxon>
        <taxon>Plastoroseomonas</taxon>
    </lineage>
</organism>
<gene>
    <name evidence="5" type="ORF">GXW71_25905</name>
</gene>
<dbReference type="CDD" id="cd07377">
    <property type="entry name" value="WHTH_GntR"/>
    <property type="match status" value="1"/>
</dbReference>
<evidence type="ECO:0000256" key="3">
    <source>
        <dbReference type="ARBA" id="ARBA00023163"/>
    </source>
</evidence>
<sequence>MTHAPYLQLPPQPIADAAGFPSLPDYVASRLRDAILSGDIPAEALLRQEDVGQRFGVSRPPVREALKRLEAEGLVVSRPRRGYVVAPLDPTDVEEIFEIRMLLEERAAYIAAQRRTDADIEAAAAVLIAMEDLPAGTAEGAVAFVQHNRRFHDCIHRASGRRQMAEVMVSLRNKVERYIRVGSMIANSRAQVNQEHRAIFEAFRDGDAERLAMLCRLHVHDAGARLVRGLRQKGAGPG</sequence>
<dbReference type="Pfam" id="PF07729">
    <property type="entry name" value="FCD"/>
    <property type="match status" value="1"/>
</dbReference>
<dbReference type="Proteomes" id="UP001196870">
    <property type="component" value="Unassembled WGS sequence"/>
</dbReference>
<proteinExistence type="predicted"/>
<dbReference type="PANTHER" id="PTHR43537">
    <property type="entry name" value="TRANSCRIPTIONAL REGULATOR, GNTR FAMILY"/>
    <property type="match status" value="1"/>
</dbReference>
<dbReference type="SMART" id="SM00345">
    <property type="entry name" value="HTH_GNTR"/>
    <property type="match status" value="1"/>
</dbReference>
<dbReference type="SUPFAM" id="SSF46785">
    <property type="entry name" value="Winged helix' DNA-binding domain"/>
    <property type="match status" value="1"/>
</dbReference>
<dbReference type="RefSeq" id="WP_211855592.1">
    <property type="nucleotide sequence ID" value="NZ_JAAGBB010000041.1"/>
</dbReference>
<dbReference type="InterPro" id="IPR036388">
    <property type="entry name" value="WH-like_DNA-bd_sf"/>
</dbReference>
<evidence type="ECO:0000256" key="2">
    <source>
        <dbReference type="ARBA" id="ARBA00023125"/>
    </source>
</evidence>
<dbReference type="SUPFAM" id="SSF48008">
    <property type="entry name" value="GntR ligand-binding domain-like"/>
    <property type="match status" value="1"/>
</dbReference>
<evidence type="ECO:0000259" key="4">
    <source>
        <dbReference type="PROSITE" id="PS50949"/>
    </source>
</evidence>
<name>A0ABS5F5J6_9PROT</name>
<protein>
    <submittedName>
        <fullName evidence="5">GntR family transcriptional regulator</fullName>
    </submittedName>
</protein>
<reference evidence="6" key="1">
    <citation type="journal article" date="2021" name="Syst. Appl. Microbiol.">
        <title>Roseomonas hellenica sp. nov., isolated from roots of wild-growing Alkanna tinctoria.</title>
        <authorList>
            <person name="Rat A."/>
            <person name="Naranjo H.D."/>
            <person name="Lebbe L."/>
            <person name="Cnockaert M."/>
            <person name="Krigas N."/>
            <person name="Grigoriadou K."/>
            <person name="Maloupa E."/>
            <person name="Willems A."/>
        </authorList>
    </citation>
    <scope>NUCLEOTIDE SEQUENCE [LARGE SCALE GENOMIC DNA]</scope>
    <source>
        <strain evidence="6">LMG 31523</strain>
    </source>
</reference>
<evidence type="ECO:0000313" key="6">
    <source>
        <dbReference type="Proteomes" id="UP001196870"/>
    </source>
</evidence>
<dbReference type="PANTHER" id="PTHR43537:SF24">
    <property type="entry name" value="GLUCONATE OPERON TRANSCRIPTIONAL REPRESSOR"/>
    <property type="match status" value="1"/>
</dbReference>
<dbReference type="SMART" id="SM00895">
    <property type="entry name" value="FCD"/>
    <property type="match status" value="1"/>
</dbReference>
<feature type="domain" description="HTH gntR-type" evidence="4">
    <location>
        <begin position="21"/>
        <end position="88"/>
    </location>
</feature>
<keyword evidence="3" id="KW-0804">Transcription</keyword>
<evidence type="ECO:0000313" key="5">
    <source>
        <dbReference type="EMBL" id="MBR0667816.1"/>
    </source>
</evidence>
<dbReference type="PROSITE" id="PS50949">
    <property type="entry name" value="HTH_GNTR"/>
    <property type="match status" value="1"/>
</dbReference>
<dbReference type="Gene3D" id="1.10.10.10">
    <property type="entry name" value="Winged helix-like DNA-binding domain superfamily/Winged helix DNA-binding domain"/>
    <property type="match status" value="1"/>
</dbReference>
<comment type="caution">
    <text evidence="5">The sequence shown here is derived from an EMBL/GenBank/DDBJ whole genome shotgun (WGS) entry which is preliminary data.</text>
</comment>
<dbReference type="InterPro" id="IPR008920">
    <property type="entry name" value="TF_FadR/GntR_C"/>
</dbReference>
<dbReference type="PRINTS" id="PR00035">
    <property type="entry name" value="HTHGNTR"/>
</dbReference>
<keyword evidence="2" id="KW-0238">DNA-binding</keyword>